<sequence>MSFKVETKACQSPDLHCEDENDPVVSHIEQEPNGDFKLAFYVPKSCYGRLIGLKGATRRRIQDLTNSEVSIPGLMDESTDVVIRAKQRSHVVAALRQIRHLITSMRKMGATHFLTVTLNYSNIQDRYIELKKNILEAQLPGIDEGLFISENCLHFTISVFVLLDDEEHQRALNELQACRSLLADLKTPFQVKVKGLEVTNADPSSTRRLYGRIESPDLQKFADRCFAHFQRTGLCTSDKYHRDSIQMHMTIMNVQFRQAAMKPGDTFDAREILERFGDFDFGTIQCQAVKMCALRSRTGDNFYKITGCLEF</sequence>
<name>A0AB39Z6G5_DROSZ</name>
<gene>
    <name evidence="4" type="primary">LOC108009403</name>
</gene>
<dbReference type="GO" id="GO:0005634">
    <property type="term" value="C:nucleus"/>
    <property type="evidence" value="ECO:0007669"/>
    <property type="project" value="TreeGrafter"/>
</dbReference>
<reference evidence="4" key="1">
    <citation type="submission" date="2025-08" db="UniProtKB">
        <authorList>
            <consortium name="RefSeq"/>
        </authorList>
    </citation>
    <scope>IDENTIFICATION</scope>
</reference>
<dbReference type="InterPro" id="IPR036612">
    <property type="entry name" value="KH_dom_type_1_sf"/>
</dbReference>
<dbReference type="GeneID" id="108009403"/>
<protein>
    <submittedName>
        <fullName evidence="4">Activating signal cointegrator 1 complex subunit 1 isoform X1</fullName>
    </submittedName>
</protein>
<dbReference type="InterPro" id="IPR009210">
    <property type="entry name" value="ASCC1"/>
</dbReference>
<dbReference type="GO" id="GO:0003723">
    <property type="term" value="F:RNA binding"/>
    <property type="evidence" value="ECO:0007669"/>
    <property type="project" value="UniProtKB-UniRule"/>
</dbReference>
<dbReference type="Proteomes" id="UP001652628">
    <property type="component" value="Chromosome 2R"/>
</dbReference>
<dbReference type="PANTHER" id="PTHR13360">
    <property type="entry name" value="ACTIVATING SIGNAL COINTEGRATOR 1 COMPLEX SUBUNIT 1"/>
    <property type="match status" value="1"/>
</dbReference>
<dbReference type="InterPro" id="IPR009097">
    <property type="entry name" value="Cyclic_Pdiesterase"/>
</dbReference>
<feature type="domain" description="K Homology" evidence="2">
    <location>
        <begin position="34"/>
        <end position="103"/>
    </location>
</feature>
<dbReference type="SUPFAM" id="SSF55144">
    <property type="entry name" value="LigT-like"/>
    <property type="match status" value="1"/>
</dbReference>
<dbReference type="PROSITE" id="PS50084">
    <property type="entry name" value="KH_TYPE_1"/>
    <property type="match status" value="1"/>
</dbReference>
<organism evidence="3 4">
    <name type="scientific">Drosophila suzukii</name>
    <name type="common">Spotted-wing drosophila fruit fly</name>
    <dbReference type="NCBI Taxonomy" id="28584"/>
    <lineage>
        <taxon>Eukaryota</taxon>
        <taxon>Metazoa</taxon>
        <taxon>Ecdysozoa</taxon>
        <taxon>Arthropoda</taxon>
        <taxon>Hexapoda</taxon>
        <taxon>Insecta</taxon>
        <taxon>Pterygota</taxon>
        <taxon>Neoptera</taxon>
        <taxon>Endopterygota</taxon>
        <taxon>Diptera</taxon>
        <taxon>Brachycera</taxon>
        <taxon>Muscomorpha</taxon>
        <taxon>Ephydroidea</taxon>
        <taxon>Drosophilidae</taxon>
        <taxon>Drosophila</taxon>
        <taxon>Sophophora</taxon>
    </lineage>
</organism>
<accession>A0AB39Z6G5</accession>
<dbReference type="SMART" id="SM00322">
    <property type="entry name" value="KH"/>
    <property type="match status" value="1"/>
</dbReference>
<dbReference type="Pfam" id="PF00013">
    <property type="entry name" value="KH_1"/>
    <property type="match status" value="1"/>
</dbReference>
<keyword evidence="3" id="KW-1185">Reference proteome</keyword>
<proteinExistence type="predicted"/>
<dbReference type="Gene3D" id="3.90.1140.10">
    <property type="entry name" value="Cyclic phosphodiesterase"/>
    <property type="match status" value="1"/>
</dbReference>
<evidence type="ECO:0000313" key="3">
    <source>
        <dbReference type="Proteomes" id="UP001652628"/>
    </source>
</evidence>
<dbReference type="Gene3D" id="3.30.1370.10">
    <property type="entry name" value="K Homology domain, type 1"/>
    <property type="match status" value="1"/>
</dbReference>
<evidence type="ECO:0000313" key="4">
    <source>
        <dbReference type="RefSeq" id="XP_016929212.2"/>
    </source>
</evidence>
<dbReference type="Pfam" id="PF10469">
    <property type="entry name" value="AKAP7_NLS"/>
    <property type="match status" value="1"/>
</dbReference>
<dbReference type="GO" id="GO:0006307">
    <property type="term" value="P:DNA alkylation repair"/>
    <property type="evidence" value="ECO:0007669"/>
    <property type="project" value="InterPro"/>
</dbReference>
<dbReference type="PANTHER" id="PTHR13360:SF1">
    <property type="entry name" value="ACTIVATING SIGNAL COINTEGRATOR 1 COMPLEX SUBUNIT 1"/>
    <property type="match status" value="1"/>
</dbReference>
<evidence type="ECO:0000256" key="1">
    <source>
        <dbReference type="PROSITE-ProRule" id="PRU00117"/>
    </source>
</evidence>
<dbReference type="RefSeq" id="XP_016929212.2">
    <property type="nucleotide sequence ID" value="XM_017073723.4"/>
</dbReference>
<dbReference type="AlphaFoldDB" id="A0AB39Z6G5"/>
<dbReference type="SUPFAM" id="SSF54791">
    <property type="entry name" value="Eukaryotic type KH-domain (KH-domain type I)"/>
    <property type="match status" value="1"/>
</dbReference>
<dbReference type="InterPro" id="IPR004087">
    <property type="entry name" value="KH_dom"/>
</dbReference>
<dbReference type="InterPro" id="IPR004088">
    <property type="entry name" value="KH_dom_type_1"/>
</dbReference>
<dbReference type="InterPro" id="IPR019510">
    <property type="entry name" value="AKAP7-like_phosphoesterase"/>
</dbReference>
<keyword evidence="1" id="KW-0694">RNA-binding</keyword>
<evidence type="ECO:0000259" key="2">
    <source>
        <dbReference type="SMART" id="SM00322"/>
    </source>
</evidence>
<dbReference type="GO" id="GO:0006355">
    <property type="term" value="P:regulation of DNA-templated transcription"/>
    <property type="evidence" value="ECO:0007669"/>
    <property type="project" value="TreeGrafter"/>
</dbReference>